<organism evidence="1 2">
    <name type="scientific">Furculomyces boomerangus</name>
    <dbReference type="NCBI Taxonomy" id="61424"/>
    <lineage>
        <taxon>Eukaryota</taxon>
        <taxon>Fungi</taxon>
        <taxon>Fungi incertae sedis</taxon>
        <taxon>Zoopagomycota</taxon>
        <taxon>Kickxellomycotina</taxon>
        <taxon>Harpellomycetes</taxon>
        <taxon>Harpellales</taxon>
        <taxon>Harpellaceae</taxon>
        <taxon>Furculomyces</taxon>
    </lineage>
</organism>
<evidence type="ECO:0000313" key="1">
    <source>
        <dbReference type="EMBL" id="PVU99600.1"/>
    </source>
</evidence>
<name>A0A2T9Z4T1_9FUNG</name>
<evidence type="ECO:0000313" key="2">
    <source>
        <dbReference type="Proteomes" id="UP000245699"/>
    </source>
</evidence>
<reference evidence="1 2" key="1">
    <citation type="journal article" date="2018" name="MBio">
        <title>Comparative Genomics Reveals the Core Gene Toolbox for the Fungus-Insect Symbiosis.</title>
        <authorList>
            <person name="Wang Y."/>
            <person name="Stata M."/>
            <person name="Wang W."/>
            <person name="Stajich J.E."/>
            <person name="White M.M."/>
            <person name="Moncalvo J.M."/>
        </authorList>
    </citation>
    <scope>NUCLEOTIDE SEQUENCE [LARGE SCALE GENOMIC DNA]</scope>
    <source>
        <strain evidence="1 2">AUS-77-4</strain>
    </source>
</reference>
<comment type="caution">
    <text evidence="1">The sequence shown here is derived from an EMBL/GenBank/DDBJ whole genome shotgun (WGS) entry which is preliminary data.</text>
</comment>
<dbReference type="OrthoDB" id="20872at2759"/>
<accession>A0A2T9Z4T1</accession>
<gene>
    <name evidence="1" type="ORF">BB559_000580</name>
</gene>
<dbReference type="EMBL" id="MBFT01000027">
    <property type="protein sequence ID" value="PVU99600.1"/>
    <property type="molecule type" value="Genomic_DNA"/>
</dbReference>
<keyword evidence="2" id="KW-1185">Reference proteome</keyword>
<sequence>MDVSILSTEKGANIHAQYDGALRVASGNENLDITKYISETSDDIYGYYGNSLESVSKYEEIVDEKYLCRDRFRY</sequence>
<dbReference type="Proteomes" id="UP000245699">
    <property type="component" value="Unassembled WGS sequence"/>
</dbReference>
<dbReference type="AlphaFoldDB" id="A0A2T9Z4T1"/>
<proteinExistence type="predicted"/>
<protein>
    <submittedName>
        <fullName evidence="1">Uncharacterized protein</fullName>
    </submittedName>
</protein>